<dbReference type="InterPro" id="IPR001130">
    <property type="entry name" value="TatD-like"/>
</dbReference>
<dbReference type="PROSITE" id="PS01137">
    <property type="entry name" value="TATD_1"/>
    <property type="match status" value="1"/>
</dbReference>
<gene>
    <name evidence="4" type="ORF">GCM10011506_17370</name>
</gene>
<name>A0ABQ1M445_9BACT</name>
<dbReference type="CDD" id="cd01310">
    <property type="entry name" value="TatD_DNAse"/>
    <property type="match status" value="1"/>
</dbReference>
<reference evidence="5" key="1">
    <citation type="journal article" date="2019" name="Int. J. Syst. Evol. Microbiol.">
        <title>The Global Catalogue of Microorganisms (GCM) 10K type strain sequencing project: providing services to taxonomists for standard genome sequencing and annotation.</title>
        <authorList>
            <consortium name="The Broad Institute Genomics Platform"/>
            <consortium name="The Broad Institute Genome Sequencing Center for Infectious Disease"/>
            <person name="Wu L."/>
            <person name="Ma J."/>
        </authorList>
    </citation>
    <scope>NUCLEOTIDE SEQUENCE [LARGE SCALE GENOMIC DNA]</scope>
    <source>
        <strain evidence="5">CGMCC 1.10832</strain>
    </source>
</reference>
<evidence type="ECO:0000256" key="1">
    <source>
        <dbReference type="ARBA" id="ARBA00009275"/>
    </source>
</evidence>
<sequence>MIDSHCHIDLYPNPLEIVKESEILGIITIGMTNLPSHFKMGQPHLKGYKKTRLALGMHPLMAENHSEEFPIFHECFNKTSYIGEVGLDFSREGIKTKDQQIDSFKKILEAVGDKPKILSIHSRRAEKEVLKLLKDYQIRNAIFHWYSGGLKLIDQIVDSGYFLSVNPAMIRSESGKKIIQRIPKEFILTESDGPFIDINNQPVKPKDIETVLTHLSTIYNCRVSEVNNLIVSNFKKLVNQIKHESTTGYKRH</sequence>
<dbReference type="InterPro" id="IPR049677">
    <property type="entry name" value="QatD"/>
</dbReference>
<dbReference type="NCBIfam" id="NF041926">
    <property type="entry name" value="QatD"/>
    <property type="match status" value="1"/>
</dbReference>
<dbReference type="Pfam" id="PF01026">
    <property type="entry name" value="TatD_DNase"/>
    <property type="match status" value="1"/>
</dbReference>
<accession>A0ABQ1M445</accession>
<evidence type="ECO:0000313" key="5">
    <source>
        <dbReference type="Proteomes" id="UP000636010"/>
    </source>
</evidence>
<dbReference type="InterPro" id="IPR032466">
    <property type="entry name" value="Metal_Hydrolase"/>
</dbReference>
<dbReference type="RefSeq" id="WP_188462396.1">
    <property type="nucleotide sequence ID" value="NZ_BAABHU010000005.1"/>
</dbReference>
<evidence type="ECO:0000256" key="2">
    <source>
        <dbReference type="ARBA" id="ARBA00022723"/>
    </source>
</evidence>
<dbReference type="PANTHER" id="PTHR46317:SF1">
    <property type="entry name" value="HYDROLASE, TATD FAMILY"/>
    <property type="match status" value="1"/>
</dbReference>
<dbReference type="GO" id="GO:0016787">
    <property type="term" value="F:hydrolase activity"/>
    <property type="evidence" value="ECO:0007669"/>
    <property type="project" value="UniProtKB-KW"/>
</dbReference>
<dbReference type="EMBL" id="BMEC01000005">
    <property type="protein sequence ID" value="GGC32426.1"/>
    <property type="molecule type" value="Genomic_DNA"/>
</dbReference>
<dbReference type="Gene3D" id="3.20.20.140">
    <property type="entry name" value="Metal-dependent hydrolases"/>
    <property type="match status" value="1"/>
</dbReference>
<evidence type="ECO:0000313" key="4">
    <source>
        <dbReference type="EMBL" id="GGC32426.1"/>
    </source>
</evidence>
<dbReference type="Proteomes" id="UP000636010">
    <property type="component" value="Unassembled WGS sequence"/>
</dbReference>
<proteinExistence type="inferred from homology"/>
<dbReference type="InterPro" id="IPR018228">
    <property type="entry name" value="DNase_TatD-rel_CS"/>
</dbReference>
<dbReference type="PANTHER" id="PTHR46317">
    <property type="entry name" value="HYDROLASE OF PHP SUPERFAMILY-RELATED PROTEIN"/>
    <property type="match status" value="1"/>
</dbReference>
<dbReference type="PIRSF" id="PIRSF005902">
    <property type="entry name" value="DNase_TatD"/>
    <property type="match status" value="1"/>
</dbReference>
<comment type="similarity">
    <text evidence="1">Belongs to the metallo-dependent hydrolases superfamily. TatD-type hydrolase family.</text>
</comment>
<keyword evidence="3 4" id="KW-0378">Hydrolase</keyword>
<keyword evidence="2" id="KW-0479">Metal-binding</keyword>
<evidence type="ECO:0000256" key="3">
    <source>
        <dbReference type="ARBA" id="ARBA00022801"/>
    </source>
</evidence>
<keyword evidence="5" id="KW-1185">Reference proteome</keyword>
<comment type="caution">
    <text evidence="4">The sequence shown here is derived from an EMBL/GenBank/DDBJ whole genome shotgun (WGS) entry which is preliminary data.</text>
</comment>
<dbReference type="SUPFAM" id="SSF51556">
    <property type="entry name" value="Metallo-dependent hydrolases"/>
    <property type="match status" value="1"/>
</dbReference>
<organism evidence="4 5">
    <name type="scientific">Marivirga lumbricoides</name>
    <dbReference type="NCBI Taxonomy" id="1046115"/>
    <lineage>
        <taxon>Bacteria</taxon>
        <taxon>Pseudomonadati</taxon>
        <taxon>Bacteroidota</taxon>
        <taxon>Cytophagia</taxon>
        <taxon>Cytophagales</taxon>
        <taxon>Marivirgaceae</taxon>
        <taxon>Marivirga</taxon>
    </lineage>
</organism>
<protein>
    <submittedName>
        <fullName evidence="4">Hydrolase</fullName>
    </submittedName>
</protein>